<dbReference type="AlphaFoldDB" id="A0A1X0Y211"/>
<protein>
    <submittedName>
        <fullName evidence="3">ADP-heptose--LPS heptosyltransferase</fullName>
    </submittedName>
</protein>
<dbReference type="EMBL" id="NAAD01000013">
    <property type="protein sequence ID" value="ORJ59118.1"/>
    <property type="molecule type" value="Genomic_DNA"/>
</dbReference>
<dbReference type="PANTHER" id="PTHR30160:SF7">
    <property type="entry name" value="ADP-HEPTOSE--LPS HEPTOSYLTRANSFERASE 2"/>
    <property type="match status" value="1"/>
</dbReference>
<dbReference type="Proteomes" id="UP000193136">
    <property type="component" value="Unassembled WGS sequence"/>
</dbReference>
<evidence type="ECO:0000313" key="3">
    <source>
        <dbReference type="EMBL" id="ORJ59118.1"/>
    </source>
</evidence>
<dbReference type="InterPro" id="IPR002201">
    <property type="entry name" value="Glyco_trans_9"/>
</dbReference>
<reference evidence="3 4" key="1">
    <citation type="submission" date="2017-03" db="EMBL/GenBank/DDBJ databases">
        <title>Genome sequence of Geothermobacter sp. EPR-M, Deep-Sea Iron Reducer.</title>
        <authorList>
            <person name="Tully B."/>
            <person name="Savalia P."/>
            <person name="Abuyen K."/>
            <person name="Baughan C."/>
            <person name="Romero E."/>
            <person name="Ronkowski C."/>
            <person name="Torres B."/>
            <person name="Tremblay J."/>
            <person name="Trujillo A."/>
            <person name="Tyler M."/>
            <person name="Perez-Rodriguez I."/>
            <person name="Amend J."/>
        </authorList>
    </citation>
    <scope>NUCLEOTIDE SEQUENCE [LARGE SCALE GENOMIC DNA]</scope>
    <source>
        <strain evidence="3 4">EPR-M</strain>
    </source>
</reference>
<proteinExistence type="predicted"/>
<dbReference type="GO" id="GO:0005829">
    <property type="term" value="C:cytosol"/>
    <property type="evidence" value="ECO:0007669"/>
    <property type="project" value="TreeGrafter"/>
</dbReference>
<dbReference type="GO" id="GO:0009244">
    <property type="term" value="P:lipopolysaccharide core region biosynthetic process"/>
    <property type="evidence" value="ECO:0007669"/>
    <property type="project" value="TreeGrafter"/>
</dbReference>
<evidence type="ECO:0000256" key="2">
    <source>
        <dbReference type="ARBA" id="ARBA00022679"/>
    </source>
</evidence>
<evidence type="ECO:0000256" key="1">
    <source>
        <dbReference type="ARBA" id="ARBA00022676"/>
    </source>
</evidence>
<dbReference type="PANTHER" id="PTHR30160">
    <property type="entry name" value="TETRAACYLDISACCHARIDE 4'-KINASE-RELATED"/>
    <property type="match status" value="1"/>
</dbReference>
<dbReference type="CDD" id="cd03789">
    <property type="entry name" value="GT9_LPS_heptosyltransferase"/>
    <property type="match status" value="1"/>
</dbReference>
<sequence length="386" mass="42558">MPIVGRDGQWVTDQRFRLQIQLLKILDAWLGRALTLMLLSPRLPCPPLSNADLSAEARILLIRPGGIGDAALLIPAVLALKKQFSSCRIDVLAERRNARVFDLCPAVERVDCYDRGTTLLQVLRRRYDVVIDTEQWHRLSAVVARLIRSEMKIGFGTNERRRMFSHAVDYRHDRYEIDSFLDLLAPLGVAPTPPEEPFLTVPEEAGDEAVRLLQRLEDRPFVALFPGASIAERRWGREKFRELAAALARQGRAVVVVGGPEDREAGDFIVEGLAEGLNLAGRTSLAGSAAILQRAQLLVAGDSGVLHIAVGLGVPTVSLFGPGIAEKWAPWGPRHRVINKQFDCSPCTRFGTTPPCPIDGCCIADISVAEVLLAMQALRAEDDRKE</sequence>
<dbReference type="Gene3D" id="3.40.50.2000">
    <property type="entry name" value="Glycogen Phosphorylase B"/>
    <property type="match status" value="2"/>
</dbReference>
<keyword evidence="1" id="KW-0328">Glycosyltransferase</keyword>
<evidence type="ECO:0000313" key="4">
    <source>
        <dbReference type="Proteomes" id="UP000193136"/>
    </source>
</evidence>
<gene>
    <name evidence="3" type="ORF">B5V00_11155</name>
</gene>
<comment type="caution">
    <text evidence="3">The sequence shown here is derived from an EMBL/GenBank/DDBJ whole genome shotgun (WGS) entry which is preliminary data.</text>
</comment>
<dbReference type="SUPFAM" id="SSF53756">
    <property type="entry name" value="UDP-Glycosyltransferase/glycogen phosphorylase"/>
    <property type="match status" value="1"/>
</dbReference>
<name>A0A1X0Y211_9BACT</name>
<dbReference type="Pfam" id="PF01075">
    <property type="entry name" value="Glyco_transf_9"/>
    <property type="match status" value="1"/>
</dbReference>
<accession>A0A1X0Y211</accession>
<dbReference type="STRING" id="1969733.B5V00_11155"/>
<keyword evidence="2 3" id="KW-0808">Transferase</keyword>
<keyword evidence="4" id="KW-1185">Reference proteome</keyword>
<dbReference type="InterPro" id="IPR051199">
    <property type="entry name" value="LPS_LOS_Heptosyltrfase"/>
</dbReference>
<organism evidence="3 4">
    <name type="scientific">Geothermobacter hydrogeniphilus</name>
    <dbReference type="NCBI Taxonomy" id="1969733"/>
    <lineage>
        <taxon>Bacteria</taxon>
        <taxon>Pseudomonadati</taxon>
        <taxon>Thermodesulfobacteriota</taxon>
        <taxon>Desulfuromonadia</taxon>
        <taxon>Desulfuromonadales</taxon>
        <taxon>Geothermobacteraceae</taxon>
        <taxon>Geothermobacter</taxon>
    </lineage>
</organism>
<dbReference type="GO" id="GO:0008713">
    <property type="term" value="F:ADP-heptose-lipopolysaccharide heptosyltransferase activity"/>
    <property type="evidence" value="ECO:0007669"/>
    <property type="project" value="TreeGrafter"/>
</dbReference>